<organism evidence="2 3">
    <name type="scientific">Decorospora gaudefroyi</name>
    <dbReference type="NCBI Taxonomy" id="184978"/>
    <lineage>
        <taxon>Eukaryota</taxon>
        <taxon>Fungi</taxon>
        <taxon>Dikarya</taxon>
        <taxon>Ascomycota</taxon>
        <taxon>Pezizomycotina</taxon>
        <taxon>Dothideomycetes</taxon>
        <taxon>Pleosporomycetidae</taxon>
        <taxon>Pleosporales</taxon>
        <taxon>Pleosporineae</taxon>
        <taxon>Pleosporaceae</taxon>
        <taxon>Decorospora</taxon>
    </lineage>
</organism>
<keyword evidence="3" id="KW-1185">Reference proteome</keyword>
<reference evidence="2" key="1">
    <citation type="submission" date="2020-01" db="EMBL/GenBank/DDBJ databases">
        <authorList>
            <consortium name="DOE Joint Genome Institute"/>
            <person name="Haridas S."/>
            <person name="Albert R."/>
            <person name="Binder M."/>
            <person name="Bloem J."/>
            <person name="Labutti K."/>
            <person name="Salamov A."/>
            <person name="Andreopoulos B."/>
            <person name="Baker S.E."/>
            <person name="Barry K."/>
            <person name="Bills G."/>
            <person name="Bluhm B.H."/>
            <person name="Cannon C."/>
            <person name="Castanera R."/>
            <person name="Culley D.E."/>
            <person name="Daum C."/>
            <person name="Ezra D."/>
            <person name="Gonzalez J.B."/>
            <person name="Henrissat B."/>
            <person name="Kuo A."/>
            <person name="Liang C."/>
            <person name="Lipzen A."/>
            <person name="Lutzoni F."/>
            <person name="Magnuson J."/>
            <person name="Mondo S."/>
            <person name="Nolan M."/>
            <person name="Ohm R."/>
            <person name="Pangilinan J."/>
            <person name="Park H.-J."/>
            <person name="Ramirez L."/>
            <person name="Alfaro M."/>
            <person name="Sun H."/>
            <person name="Tritt A."/>
            <person name="Yoshinaga Y."/>
            <person name="Zwiers L.-H."/>
            <person name="Turgeon B.G."/>
            <person name="Goodwin S.B."/>
            <person name="Spatafora J.W."/>
            <person name="Crous P.W."/>
            <person name="Grigoriev I.V."/>
        </authorList>
    </citation>
    <scope>NUCLEOTIDE SEQUENCE</scope>
    <source>
        <strain evidence="2">P77</strain>
    </source>
</reference>
<protein>
    <submittedName>
        <fullName evidence="2">Uncharacterized protein</fullName>
    </submittedName>
</protein>
<name>A0A6A5K9J4_9PLEO</name>
<accession>A0A6A5K9J4</accession>
<feature type="compositionally biased region" description="Basic and acidic residues" evidence="1">
    <location>
        <begin position="19"/>
        <end position="31"/>
    </location>
</feature>
<dbReference type="EMBL" id="ML975365">
    <property type="protein sequence ID" value="KAF1831372.1"/>
    <property type="molecule type" value="Genomic_DNA"/>
</dbReference>
<dbReference type="OrthoDB" id="3688902at2759"/>
<evidence type="ECO:0000256" key="1">
    <source>
        <dbReference type="SAM" id="MobiDB-lite"/>
    </source>
</evidence>
<evidence type="ECO:0000313" key="2">
    <source>
        <dbReference type="EMBL" id="KAF1831372.1"/>
    </source>
</evidence>
<evidence type="ECO:0000313" key="3">
    <source>
        <dbReference type="Proteomes" id="UP000800040"/>
    </source>
</evidence>
<gene>
    <name evidence="2" type="ORF">BDW02DRAFT_572056</name>
</gene>
<dbReference type="AlphaFoldDB" id="A0A6A5K9J4"/>
<sequence length="232" mass="25596">MAPRKIGFKVTKVSSLQGEKLKSQRHEDNRAAKVPSARSGNGCSQAGGWKPKSSKAYTRDVKGGQSTTKKTSDIRSKFRIPIAKARPQKVSSGVSNMPLSPVDLYNEVENAILPPISSTPVSSTARSDTISDYSPNNLSVKLSDRPKGPKCLVTRRSYSLFRNGLYTIFVGTEQQEMDLVNVLETVNHALADQDKFTVVEAKRVIMYMREKLLDSLCVDRITGVDLEGVKLY</sequence>
<feature type="region of interest" description="Disordered" evidence="1">
    <location>
        <begin position="17"/>
        <end position="74"/>
    </location>
</feature>
<proteinExistence type="predicted"/>
<dbReference type="Proteomes" id="UP000800040">
    <property type="component" value="Unassembled WGS sequence"/>
</dbReference>